<protein>
    <recommendedName>
        <fullName evidence="5">MARVEL domain-containing protein</fullName>
    </recommendedName>
</protein>
<reference evidence="3 4" key="1">
    <citation type="journal article" date="2023" name="IMA Fungus">
        <title>Comparative genomic study of the Penicillium genus elucidates a diverse pangenome and 15 lateral gene transfer events.</title>
        <authorList>
            <person name="Petersen C."/>
            <person name="Sorensen T."/>
            <person name="Nielsen M.R."/>
            <person name="Sondergaard T.E."/>
            <person name="Sorensen J.L."/>
            <person name="Fitzpatrick D.A."/>
            <person name="Frisvad J.C."/>
            <person name="Nielsen K.L."/>
        </authorList>
    </citation>
    <scope>NUCLEOTIDE SEQUENCE [LARGE SCALE GENOMIC DNA]</scope>
    <source>
        <strain evidence="3 4">IBT 35679</strain>
    </source>
</reference>
<name>A0AAD6GK46_9EURO</name>
<feature type="transmembrane region" description="Helical" evidence="2">
    <location>
        <begin position="218"/>
        <end position="244"/>
    </location>
</feature>
<dbReference type="Proteomes" id="UP001220324">
    <property type="component" value="Unassembled WGS sequence"/>
</dbReference>
<keyword evidence="2" id="KW-0812">Transmembrane</keyword>
<sequence length="541" mass="59702">MGSFQQTIGSGFSSLIFFGSISGTHLSKAGSFDCFNLFVVYIPPPSPCRPPATAIIPPQTYEPVVPHDLTRASYHSAMGAPTGFTTTETQETRSSESSGASLKSPRTARFAEATTIYSPVESSSKSPFADTVEQAPLGVADTGFGYVSNNNPTQNADDSMPPMSPWRADLKVPKSAKTLNPLSPTFREEYFLEKGEATAEKENARDVRIKLRVRIAKIFLRFVNFGCSLIVLAMLAVTLRTFMATRNLPERNSAFAWNAGTNPWAQWLMLGLACFSLFACMIVFWGYFKGGHKRAEKLAIYYSTISVIYFTFSFVMWIVSAAIYEHSKATGDSKDLWGWACAQNTREQIYSDVIDYALLCRLQDWGLVCAIIEVVIELLVILIYVVVFYRIWSKRRLMKSMNHRDQARSDLYLAQLHRQTAPNTPGFPGFSSYPPKSPFYAAQAIDPYSTAEKGEAGSPPHSPTQYASPRSPTRPTPSFQLQAPPIRVQQPTPRTGQEEFGAQPIPAAHAQSPSPPPQTQEHMTAAPGEQSYGSVPIPGAY</sequence>
<feature type="region of interest" description="Disordered" evidence="1">
    <location>
        <begin position="78"/>
        <end position="107"/>
    </location>
</feature>
<evidence type="ECO:0000256" key="1">
    <source>
        <dbReference type="SAM" id="MobiDB-lite"/>
    </source>
</evidence>
<comment type="caution">
    <text evidence="3">The sequence shown here is derived from an EMBL/GenBank/DDBJ whole genome shotgun (WGS) entry which is preliminary data.</text>
</comment>
<keyword evidence="4" id="KW-1185">Reference proteome</keyword>
<feature type="compositionally biased region" description="Low complexity" evidence="1">
    <location>
        <begin position="468"/>
        <end position="478"/>
    </location>
</feature>
<keyword evidence="2" id="KW-1133">Transmembrane helix</keyword>
<evidence type="ECO:0000256" key="2">
    <source>
        <dbReference type="SAM" id="Phobius"/>
    </source>
</evidence>
<evidence type="ECO:0000313" key="4">
    <source>
        <dbReference type="Proteomes" id="UP001220324"/>
    </source>
</evidence>
<proteinExistence type="predicted"/>
<organism evidence="3 4">
    <name type="scientific">Penicillium frequentans</name>
    <dbReference type="NCBI Taxonomy" id="3151616"/>
    <lineage>
        <taxon>Eukaryota</taxon>
        <taxon>Fungi</taxon>
        <taxon>Dikarya</taxon>
        <taxon>Ascomycota</taxon>
        <taxon>Pezizomycotina</taxon>
        <taxon>Eurotiomycetes</taxon>
        <taxon>Eurotiomycetidae</taxon>
        <taxon>Eurotiales</taxon>
        <taxon>Aspergillaceae</taxon>
        <taxon>Penicillium</taxon>
    </lineage>
</organism>
<evidence type="ECO:0008006" key="5">
    <source>
        <dbReference type="Google" id="ProtNLM"/>
    </source>
</evidence>
<feature type="compositionally biased region" description="Low complexity" evidence="1">
    <location>
        <begin position="502"/>
        <end position="512"/>
    </location>
</feature>
<dbReference type="PANTHER" id="PTHR42069:SF1">
    <property type="entry name" value="MARVEL DOMAIN-CONTAINING PROTEIN"/>
    <property type="match status" value="1"/>
</dbReference>
<dbReference type="PANTHER" id="PTHR42069">
    <property type="entry name" value="HYPHAL ANASTAMOSIS-8 PROTEIN"/>
    <property type="match status" value="1"/>
</dbReference>
<accession>A0AAD6GK46</accession>
<dbReference type="AlphaFoldDB" id="A0AAD6GK46"/>
<keyword evidence="2" id="KW-0472">Membrane</keyword>
<dbReference type="EMBL" id="JAQIZZ010000002">
    <property type="protein sequence ID" value="KAJ5553001.1"/>
    <property type="molecule type" value="Genomic_DNA"/>
</dbReference>
<feature type="transmembrane region" description="Helical" evidence="2">
    <location>
        <begin position="365"/>
        <end position="392"/>
    </location>
</feature>
<feature type="transmembrane region" description="Helical" evidence="2">
    <location>
        <begin position="300"/>
        <end position="324"/>
    </location>
</feature>
<feature type="transmembrane region" description="Helical" evidence="2">
    <location>
        <begin position="264"/>
        <end position="288"/>
    </location>
</feature>
<gene>
    <name evidence="3" type="ORF">N7494_002379</name>
</gene>
<feature type="region of interest" description="Disordered" evidence="1">
    <location>
        <begin position="450"/>
        <end position="541"/>
    </location>
</feature>
<evidence type="ECO:0000313" key="3">
    <source>
        <dbReference type="EMBL" id="KAJ5553001.1"/>
    </source>
</evidence>